<reference evidence="2" key="1">
    <citation type="submission" date="2019-11" db="EMBL/GenBank/DDBJ databases">
        <authorList>
            <person name="Liu Y."/>
            <person name="Hou J."/>
            <person name="Li T.-Q."/>
            <person name="Guan C.-H."/>
            <person name="Wu X."/>
            <person name="Wu H.-Z."/>
            <person name="Ling F."/>
            <person name="Zhang R."/>
            <person name="Shi X.-G."/>
            <person name="Ren J.-P."/>
            <person name="Chen E.-F."/>
            <person name="Sun J.-M."/>
        </authorList>
    </citation>
    <scope>NUCLEOTIDE SEQUENCE</scope>
    <source>
        <strain evidence="2">Adult_tree_wgs_1</strain>
        <tissue evidence="2">Leaves</tissue>
    </source>
</reference>
<dbReference type="Proteomes" id="UP000626092">
    <property type="component" value="Unassembled WGS sequence"/>
</dbReference>
<feature type="transmembrane region" description="Helical" evidence="1">
    <location>
        <begin position="42"/>
        <end position="65"/>
    </location>
</feature>
<dbReference type="OrthoDB" id="1725376at2759"/>
<organism evidence="2 3">
    <name type="scientific">Rhododendron simsii</name>
    <name type="common">Sims's rhododendron</name>
    <dbReference type="NCBI Taxonomy" id="118357"/>
    <lineage>
        <taxon>Eukaryota</taxon>
        <taxon>Viridiplantae</taxon>
        <taxon>Streptophyta</taxon>
        <taxon>Embryophyta</taxon>
        <taxon>Tracheophyta</taxon>
        <taxon>Spermatophyta</taxon>
        <taxon>Magnoliopsida</taxon>
        <taxon>eudicotyledons</taxon>
        <taxon>Gunneridae</taxon>
        <taxon>Pentapetalae</taxon>
        <taxon>asterids</taxon>
        <taxon>Ericales</taxon>
        <taxon>Ericaceae</taxon>
        <taxon>Ericoideae</taxon>
        <taxon>Rhodoreae</taxon>
        <taxon>Rhododendron</taxon>
    </lineage>
</organism>
<protein>
    <submittedName>
        <fullName evidence="2">Uncharacterized protein</fullName>
    </submittedName>
</protein>
<keyword evidence="3" id="KW-1185">Reference proteome</keyword>
<dbReference type="EMBL" id="WJXA01000008">
    <property type="protein sequence ID" value="KAF7136473.1"/>
    <property type="molecule type" value="Genomic_DNA"/>
</dbReference>
<keyword evidence="1" id="KW-0472">Membrane</keyword>
<keyword evidence="1" id="KW-1133">Transmembrane helix</keyword>
<comment type="caution">
    <text evidence="2">The sequence shown here is derived from an EMBL/GenBank/DDBJ whole genome shotgun (WGS) entry which is preliminary data.</text>
</comment>
<name>A0A834GK26_RHOSS</name>
<evidence type="ECO:0000256" key="1">
    <source>
        <dbReference type="SAM" id="Phobius"/>
    </source>
</evidence>
<accession>A0A834GK26</accession>
<feature type="transmembrane region" description="Helical" evidence="1">
    <location>
        <begin position="77"/>
        <end position="100"/>
    </location>
</feature>
<evidence type="ECO:0000313" key="3">
    <source>
        <dbReference type="Proteomes" id="UP000626092"/>
    </source>
</evidence>
<evidence type="ECO:0000313" key="2">
    <source>
        <dbReference type="EMBL" id="KAF7136473.1"/>
    </source>
</evidence>
<sequence>MQNFDIRLLVPALLNFILYLVNQHKAKPWLPFVPVFSLNWKIGLFFIVILMLFLITSVTLSLTVTAEHLRVQIVDRFPFFLAVTLLGSVFLPEPVFWFGYIVILSIYPWHDSLSELLARFLHSIWVVLRGIPVLIISCVVRIHPQNETETNPLRPQVEDVAGDIEMGGNPLLPEPEPITAVAA</sequence>
<proteinExistence type="predicted"/>
<gene>
    <name evidence="2" type="ORF">RHSIM_Rhsim08G0046800</name>
</gene>
<dbReference type="AlphaFoldDB" id="A0A834GK26"/>
<feature type="transmembrane region" description="Helical" evidence="1">
    <location>
        <begin position="120"/>
        <end position="140"/>
    </location>
</feature>
<keyword evidence="1" id="KW-0812">Transmembrane</keyword>